<dbReference type="Gene3D" id="1.25.40.10">
    <property type="entry name" value="Tetratricopeptide repeat domain"/>
    <property type="match status" value="2"/>
</dbReference>
<feature type="domain" description="CHAT" evidence="1">
    <location>
        <begin position="831"/>
        <end position="1123"/>
    </location>
</feature>
<evidence type="ECO:0000313" key="3">
    <source>
        <dbReference type="Proteomes" id="UP000595636"/>
    </source>
</evidence>
<dbReference type="RefSeq" id="WP_200393862.1">
    <property type="nucleotide sequence ID" value="NZ_CP066831.1"/>
</dbReference>
<evidence type="ECO:0000313" key="2">
    <source>
        <dbReference type="EMBL" id="QQM38696.1"/>
    </source>
</evidence>
<protein>
    <submittedName>
        <fullName evidence="2">CHAT domain-containing protein</fullName>
    </submittedName>
</protein>
<keyword evidence="3" id="KW-1185">Reference proteome</keyword>
<dbReference type="Proteomes" id="UP000595636">
    <property type="component" value="Chromosome"/>
</dbReference>
<dbReference type="Pfam" id="PF12770">
    <property type="entry name" value="CHAT"/>
    <property type="match status" value="1"/>
</dbReference>
<reference evidence="2 3" key="1">
    <citation type="submission" date="2020-12" db="EMBL/GenBank/DDBJ databases">
        <title>A novel species.</title>
        <authorList>
            <person name="Li K."/>
        </authorList>
    </citation>
    <scope>NUCLEOTIDE SEQUENCE [LARGE SCALE GENOMIC DNA]</scope>
    <source>
        <strain evidence="2 3">ZYC-3</strain>
    </source>
</reference>
<sequence>MSDFSGTALDHVRERLERFRAGDTDAVSGDEAAREASRAVAVRPTPEGVAAVAWLYQFRALAAGELGGEEAQLAFTLFGKVAGVLPGELPPHVADGLVMARADPHGPLHRLAKTVARAEHLLENSGSSGSPAMLDQSIEMLTRALDTWPADAPRRHDALGLLGRALRRRYAFDPGELWRLDNAVSVLTDAVAAIPAGDLLGHTHAHALCSACLDRHDSTGDLRDLEAADQANAQALRLVVAGDPQRPRLLIQRADVLRSRTSAGADSHWLEEAAAVCREAVRTVSGDNPARPYVHATAANVLGDCYVYGHDPAVLDEAIDCSRTAMGGVPEEDDRSSVVANHGRLLMLRARHTGDPADLGAAEDALAATVGALPPGHSGRTAYQSDLADTLYERHRATGDEACLREALEHARQSVDLAAENGTVVPALLNSLGRILIARYETIGDPTELAEGVERLRQAEEQSPPGSRMRGIALVHLGNGLVLQAALAVGTARRNQAYAEAMTVLNAAVDALPPGPDRQLALNNLATLVRRHDADDRPDALRRAHRAFREILSSAVPESQAHELAALNLALNLMDEHEAESAGDERAGDGPLSEAERLLRAAYRQQRPGMHAYATVTCALARCLALRATAEGRGDLYTEAVALLRSVTAAGDGCSLAGRASAANQLGVLHAGAGEWAAAEEAYAEGIDLLSRAAAPQLGRAAQERNLGAFFGLASDAAASALGAGRPARAVELLEKGRGLLLPTLRHDPRPSTAHPVADGRTVAVINIGRLRCDALIVRDGAITVVPLPRLSHAALIRQAGTFLWAVQRSQDPACPREDLYKAQHVAVPGVLRWLWHTTVRPVLDALGLTAPAGRGTPWPRIWWCPTGLMSFLPLHAAGDHGSLYDGSTGDGALDRVVSSYAPTLRTLEAAARRADALRGCSDRGPGDGGLLVVAPEAPGTAGLPQVPREVAAIRSHRPGSTVLFGAQATKERILQEVPRHAWFHFAGHGTQNAEVADSASLLPHDYLSGGLRIGLSDLGELSLDGAQLAFLSACQTAVGHLTLADEHTHIAGLLQAMGFAHVVATQWTVRDGAAAEVAAEFHRLAALYGNTFDPAFALHAAVREIRNTRPRPYEWAPFVHFGP</sequence>
<dbReference type="KEGG" id="slf:JEQ17_03920"/>
<name>A0A7T7I0G5_9ACTN</name>
<dbReference type="EMBL" id="CP066831">
    <property type="protein sequence ID" value="QQM38696.1"/>
    <property type="molecule type" value="Genomic_DNA"/>
</dbReference>
<evidence type="ECO:0000259" key="1">
    <source>
        <dbReference type="Pfam" id="PF12770"/>
    </source>
</evidence>
<proteinExistence type="predicted"/>
<accession>A0A7T7I0G5</accession>
<dbReference type="InterPro" id="IPR011990">
    <property type="entry name" value="TPR-like_helical_dom_sf"/>
</dbReference>
<dbReference type="InterPro" id="IPR024983">
    <property type="entry name" value="CHAT_dom"/>
</dbReference>
<organism evidence="2 3">
    <name type="scientific">Streptomyces liliifuscus</name>
    <dbReference type="NCBI Taxonomy" id="2797636"/>
    <lineage>
        <taxon>Bacteria</taxon>
        <taxon>Bacillati</taxon>
        <taxon>Actinomycetota</taxon>
        <taxon>Actinomycetes</taxon>
        <taxon>Kitasatosporales</taxon>
        <taxon>Streptomycetaceae</taxon>
        <taxon>Streptomyces</taxon>
    </lineage>
</organism>
<gene>
    <name evidence="2" type="ORF">JEQ17_03920</name>
</gene>
<dbReference type="AlphaFoldDB" id="A0A7T7I0G5"/>